<evidence type="ECO:0000313" key="2">
    <source>
        <dbReference type="Proteomes" id="UP000039021"/>
    </source>
</evidence>
<comment type="caution">
    <text evidence="1">The sequence shown here is derived from an EMBL/GenBank/DDBJ whole genome shotgun (WGS) entry which is preliminary data.</text>
</comment>
<proteinExistence type="predicted"/>
<sequence>MVSQARGSAITVSCESQRSQASCTMSSASATVPVSL</sequence>
<evidence type="ECO:0000313" key="1">
    <source>
        <dbReference type="EMBL" id="CPA76163.1"/>
    </source>
</evidence>
<dbReference type="AlphaFoldDB" id="A0A916LG28"/>
<organism evidence="1 2">
    <name type="scientific">Mycobacterium tuberculosis</name>
    <dbReference type="NCBI Taxonomy" id="1773"/>
    <lineage>
        <taxon>Bacteria</taxon>
        <taxon>Bacillati</taxon>
        <taxon>Actinomycetota</taxon>
        <taxon>Actinomycetes</taxon>
        <taxon>Mycobacteriales</taxon>
        <taxon>Mycobacteriaceae</taxon>
        <taxon>Mycobacterium</taxon>
        <taxon>Mycobacterium tuberculosis complex</taxon>
    </lineage>
</organism>
<protein>
    <submittedName>
        <fullName evidence="1">Uncharacterized protein</fullName>
    </submittedName>
</protein>
<name>A0A916LG28_MYCTX</name>
<dbReference type="Proteomes" id="UP000039021">
    <property type="component" value="Unassembled WGS sequence"/>
</dbReference>
<reference evidence="2" key="1">
    <citation type="submission" date="2015-03" db="EMBL/GenBank/DDBJ databases">
        <authorList>
            <consortium name="Pathogen Informatics"/>
        </authorList>
    </citation>
    <scope>NUCLEOTIDE SEQUENCE [LARGE SCALE GENOMIC DNA]</scope>
    <source>
        <strain evidence="2">N09902308</strain>
    </source>
</reference>
<dbReference type="EMBL" id="CSBK01003273">
    <property type="protein sequence ID" value="CPA76163.1"/>
    <property type="molecule type" value="Genomic_DNA"/>
</dbReference>
<gene>
    <name evidence="1" type="ORF">ERS007739_04822</name>
</gene>
<accession>A0A916LG28</accession>